<protein>
    <recommendedName>
        <fullName evidence="2">histidine kinase</fullName>
        <ecNumber evidence="2">2.7.13.3</ecNumber>
    </recommendedName>
</protein>
<feature type="coiled-coil region" evidence="7">
    <location>
        <begin position="533"/>
        <end position="563"/>
    </location>
</feature>
<dbReference type="Gene3D" id="3.40.50.2300">
    <property type="match status" value="1"/>
</dbReference>
<dbReference type="CDD" id="cd00082">
    <property type="entry name" value="HisKA"/>
    <property type="match status" value="1"/>
</dbReference>
<dbReference type="SMART" id="SM00388">
    <property type="entry name" value="HisKA"/>
    <property type="match status" value="1"/>
</dbReference>
<accession>A0ABW2Z5L2</accession>
<dbReference type="PRINTS" id="PR00344">
    <property type="entry name" value="BCTRLSENSOR"/>
</dbReference>
<evidence type="ECO:0000256" key="5">
    <source>
        <dbReference type="ARBA" id="ARBA00022777"/>
    </source>
</evidence>
<dbReference type="Pfam" id="PF00989">
    <property type="entry name" value="PAS"/>
    <property type="match status" value="1"/>
</dbReference>
<feature type="domain" description="Histidine kinase" evidence="8">
    <location>
        <begin position="881"/>
        <end position="1099"/>
    </location>
</feature>
<feature type="coiled-coil region" evidence="7">
    <location>
        <begin position="847"/>
        <end position="874"/>
    </location>
</feature>
<feature type="domain" description="PAS" evidence="10">
    <location>
        <begin position="421"/>
        <end position="476"/>
    </location>
</feature>
<dbReference type="PANTHER" id="PTHR43047">
    <property type="entry name" value="TWO-COMPONENT HISTIDINE PROTEIN KINASE"/>
    <property type="match status" value="1"/>
</dbReference>
<dbReference type="EC" id="2.7.13.3" evidence="2"/>
<dbReference type="InterPro" id="IPR005467">
    <property type="entry name" value="His_kinase_dom"/>
</dbReference>
<dbReference type="CDD" id="cd17546">
    <property type="entry name" value="REC_hyHK_CKI1_RcsC-like"/>
    <property type="match status" value="1"/>
</dbReference>
<dbReference type="SUPFAM" id="SSF52172">
    <property type="entry name" value="CheY-like"/>
    <property type="match status" value="1"/>
</dbReference>
<reference evidence="13" key="1">
    <citation type="journal article" date="2019" name="Int. J. Syst. Evol. Microbiol.">
        <title>The Global Catalogue of Microorganisms (GCM) 10K type strain sequencing project: providing services to taxonomists for standard genome sequencing and annotation.</title>
        <authorList>
            <consortium name="The Broad Institute Genomics Platform"/>
            <consortium name="The Broad Institute Genome Sequencing Center for Infectious Disease"/>
            <person name="Wu L."/>
            <person name="Ma J."/>
        </authorList>
    </citation>
    <scope>NUCLEOTIDE SEQUENCE [LARGE SCALE GENOMIC DNA]</scope>
    <source>
        <strain evidence="13">CCUG 60022</strain>
    </source>
</reference>
<comment type="caution">
    <text evidence="12">The sequence shown here is derived from an EMBL/GenBank/DDBJ whole genome shotgun (WGS) entry which is preliminary data.</text>
</comment>
<dbReference type="Gene3D" id="3.30.450.20">
    <property type="entry name" value="PAS domain"/>
    <property type="match status" value="4"/>
</dbReference>
<dbReference type="PROSITE" id="PS50113">
    <property type="entry name" value="PAC"/>
    <property type="match status" value="3"/>
</dbReference>
<dbReference type="InterPro" id="IPR001789">
    <property type="entry name" value="Sig_transdc_resp-reg_receiver"/>
</dbReference>
<evidence type="ECO:0000313" key="12">
    <source>
        <dbReference type="EMBL" id="MFD0761559.1"/>
    </source>
</evidence>
<keyword evidence="5" id="KW-0418">Kinase</keyword>
<evidence type="ECO:0000256" key="6">
    <source>
        <dbReference type="PROSITE-ProRule" id="PRU00169"/>
    </source>
</evidence>
<name>A0ABW2Z5L2_9FLAO</name>
<dbReference type="Pfam" id="PF08447">
    <property type="entry name" value="PAS_3"/>
    <property type="match status" value="1"/>
</dbReference>
<dbReference type="Pfam" id="PF13426">
    <property type="entry name" value="PAS_9"/>
    <property type="match status" value="2"/>
</dbReference>
<evidence type="ECO:0000313" key="13">
    <source>
        <dbReference type="Proteomes" id="UP001597032"/>
    </source>
</evidence>
<dbReference type="SUPFAM" id="SSF47384">
    <property type="entry name" value="Homodimeric domain of signal transducing histidine kinase"/>
    <property type="match status" value="1"/>
</dbReference>
<dbReference type="InterPro" id="IPR013655">
    <property type="entry name" value="PAS_fold_3"/>
</dbReference>
<evidence type="ECO:0000256" key="3">
    <source>
        <dbReference type="ARBA" id="ARBA00022553"/>
    </source>
</evidence>
<dbReference type="InterPro" id="IPR003594">
    <property type="entry name" value="HATPase_dom"/>
</dbReference>
<evidence type="ECO:0000259" key="11">
    <source>
        <dbReference type="PROSITE" id="PS50113"/>
    </source>
</evidence>
<dbReference type="Pfam" id="PF00512">
    <property type="entry name" value="HisKA"/>
    <property type="match status" value="1"/>
</dbReference>
<comment type="catalytic activity">
    <reaction evidence="1">
        <text>ATP + protein L-histidine = ADP + protein N-phospho-L-histidine.</text>
        <dbReference type="EC" id="2.7.13.3"/>
    </reaction>
</comment>
<feature type="domain" description="PAC" evidence="11">
    <location>
        <begin position="359"/>
        <end position="413"/>
    </location>
</feature>
<evidence type="ECO:0000256" key="4">
    <source>
        <dbReference type="ARBA" id="ARBA00022679"/>
    </source>
</evidence>
<feature type="domain" description="PAS" evidence="10">
    <location>
        <begin position="186"/>
        <end position="222"/>
    </location>
</feature>
<organism evidence="12 13">
    <name type="scientific">Lutibacter aestuarii</name>
    <dbReference type="NCBI Taxonomy" id="861111"/>
    <lineage>
        <taxon>Bacteria</taxon>
        <taxon>Pseudomonadati</taxon>
        <taxon>Bacteroidota</taxon>
        <taxon>Flavobacteriia</taxon>
        <taxon>Flavobacteriales</taxon>
        <taxon>Flavobacteriaceae</taxon>
        <taxon>Lutibacter</taxon>
    </lineage>
</organism>
<dbReference type="InterPro" id="IPR000700">
    <property type="entry name" value="PAS-assoc_C"/>
</dbReference>
<dbReference type="InterPro" id="IPR036890">
    <property type="entry name" value="HATPase_C_sf"/>
</dbReference>
<dbReference type="Gene3D" id="1.10.287.130">
    <property type="match status" value="1"/>
</dbReference>
<dbReference type="InterPro" id="IPR035965">
    <property type="entry name" value="PAS-like_dom_sf"/>
</dbReference>
<feature type="domain" description="PAS" evidence="10">
    <location>
        <begin position="288"/>
        <end position="334"/>
    </location>
</feature>
<dbReference type="PROSITE" id="PS50112">
    <property type="entry name" value="PAS"/>
    <property type="match status" value="3"/>
</dbReference>
<dbReference type="SMART" id="SM00091">
    <property type="entry name" value="PAS"/>
    <property type="match status" value="4"/>
</dbReference>
<evidence type="ECO:0000259" key="10">
    <source>
        <dbReference type="PROSITE" id="PS50112"/>
    </source>
</evidence>
<dbReference type="PANTHER" id="PTHR43047:SF72">
    <property type="entry name" value="OSMOSENSING HISTIDINE PROTEIN KINASE SLN1"/>
    <property type="match status" value="1"/>
</dbReference>
<dbReference type="InterPro" id="IPR000014">
    <property type="entry name" value="PAS"/>
</dbReference>
<feature type="domain" description="PAC" evidence="11">
    <location>
        <begin position="804"/>
        <end position="856"/>
    </location>
</feature>
<dbReference type="Pfam" id="PF02518">
    <property type="entry name" value="HATPase_c"/>
    <property type="match status" value="1"/>
</dbReference>
<evidence type="ECO:0000256" key="7">
    <source>
        <dbReference type="SAM" id="Coils"/>
    </source>
</evidence>
<dbReference type="NCBIfam" id="TIGR00229">
    <property type="entry name" value="sensory_box"/>
    <property type="match status" value="4"/>
</dbReference>
<feature type="domain" description="PAC" evidence="11">
    <location>
        <begin position="493"/>
        <end position="545"/>
    </location>
</feature>
<keyword evidence="4" id="KW-0808">Transferase</keyword>
<dbReference type="SUPFAM" id="SSF55781">
    <property type="entry name" value="GAF domain-like"/>
    <property type="match status" value="1"/>
</dbReference>
<evidence type="ECO:0000259" key="8">
    <source>
        <dbReference type="PROSITE" id="PS50109"/>
    </source>
</evidence>
<evidence type="ECO:0000256" key="2">
    <source>
        <dbReference type="ARBA" id="ARBA00012438"/>
    </source>
</evidence>
<dbReference type="SUPFAM" id="SSF55785">
    <property type="entry name" value="PYP-like sensor domain (PAS domain)"/>
    <property type="match status" value="4"/>
</dbReference>
<evidence type="ECO:0000256" key="1">
    <source>
        <dbReference type="ARBA" id="ARBA00000085"/>
    </source>
</evidence>
<dbReference type="Proteomes" id="UP001597032">
    <property type="component" value="Unassembled WGS sequence"/>
</dbReference>
<dbReference type="InterPro" id="IPR013767">
    <property type="entry name" value="PAS_fold"/>
</dbReference>
<gene>
    <name evidence="12" type="ORF">ACFQZW_05650</name>
</gene>
<dbReference type="RefSeq" id="WP_386781696.1">
    <property type="nucleotide sequence ID" value="NZ_JBHTIC010000006.1"/>
</dbReference>
<sequence length="1248" mass="143020">MPIQQKYINDTLEFIYKNGYNSSINEFLNQTVKFLSKLLNIEYVLISTYSSIEENTVETRAFYGNQKFLPNITYKLKDTPCDVVIDKDFCCYSSKVQQLFPLDKSLVEMKVESYVGIPLLSSNKKPIGLITFMDIKPIENSQTLETILKIVAIKVEKILEKAIYKELFSENELKHKKLRNILLEGILIHNKGEVFEINETFEKMFGYSSEELIGNDILEKLFPKKYHSFIKSNIVNKMDIPFEMEGIKKNGEVFPIEIESRNVKSKNNHTLKVCVIKDLTKSKKSEIENVKLSKAVEQSANVIVITDIHGNIEYVNPKFTELTGYNLKEAQGKNTSILNSGKHSKDFYKKMWDVILSGKNWKGEIQNKSKNGTLFWEQATITPIKNSKNEIINFLAIKEDITQRKKSEKELKTAYNLLKEKEDYLSNILKTANEGFWIIDINSNTLQVNEKMCAILERDESEIIGKSIYDFVDEENAKIFKCEIKKRAFGLSTSYEIELLKSNGQNVACSFNTSPIYNKNNERIGSFALVTNISNLKLANLKLEATNSELRKLSEQLSEKNRLHIESKNKFKNLFDNSPISLWEEDFSEVKKLIKDAGIEASNLNKYLNKNKSFLIECISKIKILRVNKSTFNLLGAKSIEELRVLLQKTNTKESFKSLANEITAVALNKKEFYGETEFLRMDGKVISAIIKSEIDSEGKSIVSVVDISAIKEAEKQLNIAKLKAEKSDERYRLAVAASGLGIWDMNVKTSKTHFSNYYKKQIGYDKDELENEFSTWVDHLHPDERDVKLHEFKEYLKNPQKQYVTEFRFRHKNGSYIWILSTAEVIKNKKGEVERILGSHRDITIRKKALSKIEEQTIELIKAKEKAEESNRLKTEFLNNMSHEIRTPMNGILGFSQFLSDPSITEDKRNYFINIIQNSGNQLLRVIDDILEISRLETKQVMVIEKPVCLNDLLLELFSIFDLKAKENQIPLYIKNGLSDVESTIFTDKSKLNKILSNLLENALKYTNEGSISFGYQLVGANLEIFVKDTGIGINKDKQETIFERFSQEEKELSQNAGGLGLGLSIAKENTELLGGIISVDSVKGKGSTFKVSIPYKPVNNIIDNNSQKDKSTKENKKHTILIVEDEEVNYLFIEIIITEKINVDCNILHAKDGKEALEMCQQNSEIDFVLMDINMPVMNGFEATKKIREFNTEIPIIMQTAYSTTEDKEKAFDAGCNDFITKPINKNDLKIIMESYLLNKNQEIIG</sequence>
<feature type="modified residue" description="4-aspartylphosphate" evidence="6">
    <location>
        <position position="1174"/>
    </location>
</feature>
<dbReference type="SMART" id="SM00387">
    <property type="entry name" value="HATPase_c"/>
    <property type="match status" value="1"/>
</dbReference>
<dbReference type="Gene3D" id="3.30.565.10">
    <property type="entry name" value="Histidine kinase-like ATPase, C-terminal domain"/>
    <property type="match status" value="1"/>
</dbReference>
<dbReference type="SMART" id="SM00086">
    <property type="entry name" value="PAC"/>
    <property type="match status" value="4"/>
</dbReference>
<dbReference type="InterPro" id="IPR004358">
    <property type="entry name" value="Sig_transdc_His_kin-like_C"/>
</dbReference>
<dbReference type="InterPro" id="IPR029016">
    <property type="entry name" value="GAF-like_dom_sf"/>
</dbReference>
<dbReference type="InterPro" id="IPR036097">
    <property type="entry name" value="HisK_dim/P_sf"/>
</dbReference>
<dbReference type="CDD" id="cd00130">
    <property type="entry name" value="PAS"/>
    <property type="match status" value="4"/>
</dbReference>
<proteinExistence type="predicted"/>
<dbReference type="Pfam" id="PF00072">
    <property type="entry name" value="Response_reg"/>
    <property type="match status" value="1"/>
</dbReference>
<dbReference type="SMART" id="SM00448">
    <property type="entry name" value="REC"/>
    <property type="match status" value="1"/>
</dbReference>
<dbReference type="EMBL" id="JBHTIC010000006">
    <property type="protein sequence ID" value="MFD0761559.1"/>
    <property type="molecule type" value="Genomic_DNA"/>
</dbReference>
<evidence type="ECO:0000259" key="9">
    <source>
        <dbReference type="PROSITE" id="PS50110"/>
    </source>
</evidence>
<keyword evidence="3 6" id="KW-0597">Phosphoprotein</keyword>
<dbReference type="InterPro" id="IPR011006">
    <property type="entry name" value="CheY-like_superfamily"/>
</dbReference>
<dbReference type="PROSITE" id="PS50109">
    <property type="entry name" value="HIS_KIN"/>
    <property type="match status" value="1"/>
</dbReference>
<dbReference type="PROSITE" id="PS50110">
    <property type="entry name" value="RESPONSE_REGULATORY"/>
    <property type="match status" value="1"/>
</dbReference>
<keyword evidence="13" id="KW-1185">Reference proteome</keyword>
<dbReference type="InterPro" id="IPR001610">
    <property type="entry name" value="PAC"/>
</dbReference>
<dbReference type="InterPro" id="IPR003661">
    <property type="entry name" value="HisK_dim/P_dom"/>
</dbReference>
<keyword evidence="7" id="KW-0175">Coiled coil</keyword>
<dbReference type="Gene3D" id="3.30.450.40">
    <property type="match status" value="1"/>
</dbReference>
<feature type="domain" description="Response regulatory" evidence="9">
    <location>
        <begin position="1121"/>
        <end position="1239"/>
    </location>
</feature>
<dbReference type="SUPFAM" id="SSF55874">
    <property type="entry name" value="ATPase domain of HSP90 chaperone/DNA topoisomerase II/histidine kinase"/>
    <property type="match status" value="1"/>
</dbReference>